<dbReference type="PROSITE" id="PS50088">
    <property type="entry name" value="ANK_REPEAT"/>
    <property type="match status" value="2"/>
</dbReference>
<comment type="caution">
    <text evidence="4">The sequence shown here is derived from an EMBL/GenBank/DDBJ whole genome shotgun (WGS) entry which is preliminary data.</text>
</comment>
<evidence type="ECO:0000256" key="2">
    <source>
        <dbReference type="ARBA" id="ARBA00023043"/>
    </source>
</evidence>
<feature type="repeat" description="ANK" evidence="3">
    <location>
        <begin position="972"/>
        <end position="1005"/>
    </location>
</feature>
<keyword evidence="2 3" id="KW-0040">ANK repeat</keyword>
<dbReference type="PANTHER" id="PTHR24198:SF165">
    <property type="entry name" value="ANKYRIN REPEAT-CONTAINING PROTEIN-RELATED"/>
    <property type="match status" value="1"/>
</dbReference>
<reference evidence="4 5" key="1">
    <citation type="submission" date="2024-04" db="EMBL/GenBank/DDBJ databases">
        <title>Tritrichomonas musculus Genome.</title>
        <authorList>
            <person name="Alves-Ferreira E."/>
            <person name="Grigg M."/>
            <person name="Lorenzi H."/>
            <person name="Galac M."/>
        </authorList>
    </citation>
    <scope>NUCLEOTIDE SEQUENCE [LARGE SCALE GENOMIC DNA]</scope>
    <source>
        <strain evidence="4 5">EAF2021</strain>
    </source>
</reference>
<accession>A0ABR2IQL7</accession>
<dbReference type="PROSITE" id="PS50297">
    <property type="entry name" value="ANK_REP_REGION"/>
    <property type="match status" value="1"/>
</dbReference>
<evidence type="ECO:0000313" key="4">
    <source>
        <dbReference type="EMBL" id="KAK8867242.1"/>
    </source>
</evidence>
<dbReference type="SMART" id="SM00248">
    <property type="entry name" value="ANK"/>
    <property type="match status" value="16"/>
</dbReference>
<organism evidence="4 5">
    <name type="scientific">Tritrichomonas musculus</name>
    <dbReference type="NCBI Taxonomy" id="1915356"/>
    <lineage>
        <taxon>Eukaryota</taxon>
        <taxon>Metamonada</taxon>
        <taxon>Parabasalia</taxon>
        <taxon>Tritrichomonadida</taxon>
        <taxon>Tritrichomonadidae</taxon>
        <taxon>Tritrichomonas</taxon>
    </lineage>
</organism>
<evidence type="ECO:0000313" key="5">
    <source>
        <dbReference type="Proteomes" id="UP001470230"/>
    </source>
</evidence>
<dbReference type="Proteomes" id="UP001470230">
    <property type="component" value="Unassembled WGS sequence"/>
</dbReference>
<dbReference type="EMBL" id="JAPFFF010000015">
    <property type="protein sequence ID" value="KAK8867242.1"/>
    <property type="molecule type" value="Genomic_DNA"/>
</dbReference>
<feature type="repeat" description="ANK" evidence="3">
    <location>
        <begin position="492"/>
        <end position="515"/>
    </location>
</feature>
<dbReference type="InterPro" id="IPR002110">
    <property type="entry name" value="Ankyrin_rpt"/>
</dbReference>
<protein>
    <recommendedName>
        <fullName evidence="6">DUF3447 domain-containing protein</fullName>
    </recommendedName>
</protein>
<proteinExistence type="predicted"/>
<name>A0ABR2IQL7_9EUKA</name>
<sequence>METKQYLTKYIKIQNYVQSKLLEYLDDELNEKYEDQILSYLDKQNIRSNKYQLKELLHWLSKLSKNHHRSVSFLSKIEGIIKHYQVEIQNFFSNFDIFNIFKNSKRILLFLFEEKMIHLDSSILQNFKKAKYIRRNYPEFFICEQNICNPKHKTDDIFIENRRIGENESYICKLIQKDLIEDFISHVTRTNLRLNSLIPSSIFETNSFLLCKNVTLIEYATFFGSIQIVKYLFLNNVVLKPSLWLYAVHGRNPDMIHFLEENRVYLSRQTKDEIYQESIKCFHNELANYFQNNHNINKNQDMTFYTLQCHNYNHFVEKDINIIDNVDFNIFQKLIEFDYFFVVNYFFKNKRLEDEIYETKHINYKDQEVDISLLHIAVLKRKTEIVEILIDLIDPNIKFLKRIKYDLEIESLNSLFLAVEDGNHTIVNLLLSNPKTDPTIELINQAVYGKYIYKECSLLHAASENGNIEIFKTLLALPNIDINCIYNDESCSNKTPLHFALEKNNTLLAKLLLENEKIDVSIDLREKRPLSDKYDVKSALFLAVENENVELVKLILTKPNNSFITTFCKNEYIVAAEKENLEIIKLLLTRPEININYLFSDETIYKKIYKNALFIAVEKNNLEMVKILLTHPKIDIDINSTITQDDLIITKTPLFVAYENENYEIMKELLSKSSKKVLFSYKSMDDTHKIRTNEFIASVEKENVEMIKFLLKMQTIDVNNRKIEEKFDKKNHQLLYRSEKSALSIAVEKENIEIIKLLLKDPNIDINIKSIEYKDQITVEKTPLYDAVEKENIKIISQLLLMPSIDWKTYSYKSFNNDTKIESNELIKAVEKNNFPILYHLLKRQDIDVNFKQIITEQNKTFEMSALSIAIENESIEIIKLLLDNQNIDINLVLTDSCHLIDESKYLKVEKTVLQSAVIKGNIEIVELILSHQNIDINMNILEYDEFFEYHEYKKANKQKTITKKIRKIISKQRTALHTAISSKNIDIISILLSQKGINLDVRDEEGKLPIEYTQDDMIKKLFCNN</sequence>
<evidence type="ECO:0008006" key="6">
    <source>
        <dbReference type="Google" id="ProtNLM"/>
    </source>
</evidence>
<keyword evidence="5" id="KW-1185">Reference proteome</keyword>
<dbReference type="Pfam" id="PF00023">
    <property type="entry name" value="Ank"/>
    <property type="match status" value="1"/>
</dbReference>
<dbReference type="InterPro" id="IPR036770">
    <property type="entry name" value="Ankyrin_rpt-contain_sf"/>
</dbReference>
<keyword evidence="1" id="KW-0677">Repeat</keyword>
<dbReference type="Pfam" id="PF12796">
    <property type="entry name" value="Ank_2"/>
    <property type="match status" value="4"/>
</dbReference>
<evidence type="ECO:0000256" key="1">
    <source>
        <dbReference type="ARBA" id="ARBA00022737"/>
    </source>
</evidence>
<dbReference type="PANTHER" id="PTHR24198">
    <property type="entry name" value="ANKYRIN REPEAT AND PROTEIN KINASE DOMAIN-CONTAINING PROTEIN"/>
    <property type="match status" value="1"/>
</dbReference>
<dbReference type="SUPFAM" id="SSF48403">
    <property type="entry name" value="Ankyrin repeat"/>
    <property type="match status" value="3"/>
</dbReference>
<evidence type="ECO:0000256" key="3">
    <source>
        <dbReference type="PROSITE-ProRule" id="PRU00023"/>
    </source>
</evidence>
<dbReference type="Gene3D" id="1.25.40.20">
    <property type="entry name" value="Ankyrin repeat-containing domain"/>
    <property type="match status" value="5"/>
</dbReference>
<gene>
    <name evidence="4" type="ORF">M9Y10_010219</name>
</gene>